<dbReference type="SMART" id="SM00382">
    <property type="entry name" value="AAA"/>
    <property type="match status" value="1"/>
</dbReference>
<accession>A0A2L2XC87</accession>
<name>A0A2L2XC87_9FIRM</name>
<gene>
    <name evidence="2" type="ORF">DCCM_0020</name>
</gene>
<proteinExistence type="predicted"/>
<dbReference type="RefSeq" id="WP_104370453.1">
    <property type="nucleotide sequence ID" value="NZ_BFAV01000002.1"/>
</dbReference>
<dbReference type="InterPro" id="IPR027417">
    <property type="entry name" value="P-loop_NTPase"/>
</dbReference>
<dbReference type="Proteomes" id="UP000239549">
    <property type="component" value="Unassembled WGS sequence"/>
</dbReference>
<dbReference type="EMBL" id="BFAV01000002">
    <property type="protein sequence ID" value="GBF31836.1"/>
    <property type="molecule type" value="Genomic_DNA"/>
</dbReference>
<organism evidence="2 3">
    <name type="scientific">Desulfocucumis palustris</name>
    <dbReference type="NCBI Taxonomy" id="1898651"/>
    <lineage>
        <taxon>Bacteria</taxon>
        <taxon>Bacillati</taxon>
        <taxon>Bacillota</taxon>
        <taxon>Clostridia</taxon>
        <taxon>Eubacteriales</taxon>
        <taxon>Desulfocucumaceae</taxon>
        <taxon>Desulfocucumis</taxon>
    </lineage>
</organism>
<comment type="caution">
    <text evidence="2">The sequence shown here is derived from an EMBL/GenBank/DDBJ whole genome shotgun (WGS) entry which is preliminary data.</text>
</comment>
<dbReference type="OrthoDB" id="6400788at2"/>
<evidence type="ECO:0000313" key="2">
    <source>
        <dbReference type="EMBL" id="GBF31836.1"/>
    </source>
</evidence>
<evidence type="ECO:0000259" key="1">
    <source>
        <dbReference type="SMART" id="SM00382"/>
    </source>
</evidence>
<keyword evidence="3" id="KW-1185">Reference proteome</keyword>
<evidence type="ECO:0000313" key="3">
    <source>
        <dbReference type="Proteomes" id="UP000239549"/>
    </source>
</evidence>
<protein>
    <submittedName>
        <fullName evidence="2">ATPase</fullName>
    </submittedName>
</protein>
<sequence length="1047" mass="117660">MAFNLKRLAEVIRTNATVPSQADFLATHTSFKSLRYVMSGLTSQSGRQIDEESFLKQGIFDKRDDHQFIVIQGDNGSGKSHLIRWIKERYISQVDLEKEAVLLIIRDQNTLRGALEQIISANIFPPCIELGDLKKLVEANQHLSKEALRQNIAVQFAVAAQNAPADDVVLEKRYVKKIYPFLTDQTVQDFLSQPGRAIDRIYRRLNPDGTGIRQDDLEPRFLHDDLVVDRKLLDKMKRDEANRNAIRLAEDLFDSEKGPEVREKLAKFLNQHLEFVVQSCTNLRSADLKSVFEQLRMALKQAGKNITLFIEDITSFTGIDRALVEVLVTEHAGSVHNEKFCRLFSVVGITNDYYQNSFPDNLKERVTGRVFIDDATLNSDEELAEMAARYINAISLDAGELENWVKNGAKDEDMPIARDNFNHSWAILPMADGREFSIYPFNVSALANMYNTLPAKAQTPRRFLQDVVSHTLRTYMSSAGGEFPPPAADFEGEFKVPGMKNPNHEDVIKRQAGQHDYRMITLLRLWGDGTAAGREQDGIVTLGSLTEEVFKSFNLPFIEGVMEQGSPATAGGQKHLVPGLQSQIKPVLSGPAPAPQPEPGQHKRLAEFKQIQDELEGWLFKDRKLNSYKNLRDDVIKLLLDYIDWDAEGIPAPIVSAFFTTQRVSIEGQTGIINEGFQVTRSEQSRAALLALAAWRHLGNKSWNFDDSADYLTKLFNWLVTVKDQVVAYLQSPPGEDESAGWDLPRYGVLVHCYVQSFSGNPPSGNSVKAVYHSIFQPPITVELQDNRSSEWRSLQVRLKQNNSVITNSHELLKSYYNRMQGSITSTTDVYFVDAAPLLKTIEEVQQSGWDLAAVDTGPANNKSDMLWHWSLKIISLLQGKVIPAIKAEVSECGVLLQKLEQYTGNQVSGEELKILFAEMASFLTNVLKGANEAYPDTDFKSLTSKTITATKFLKRRNLLQEAVQVSGVEQFLILASHPMQQVVPYLELFKSMDRLLDNKIEKFQKQLAALTNSQGTTGVSAIIQKASECLAKLKDDYMKINQGAES</sequence>
<dbReference type="AlphaFoldDB" id="A0A2L2XC87"/>
<dbReference type="InterPro" id="IPR003593">
    <property type="entry name" value="AAA+_ATPase"/>
</dbReference>
<dbReference type="SUPFAM" id="SSF52540">
    <property type="entry name" value="P-loop containing nucleoside triphosphate hydrolases"/>
    <property type="match status" value="1"/>
</dbReference>
<feature type="domain" description="AAA+ ATPase" evidence="1">
    <location>
        <begin position="65"/>
        <end position="376"/>
    </location>
</feature>
<reference evidence="3" key="1">
    <citation type="submission" date="2018-02" db="EMBL/GenBank/DDBJ databases">
        <title>Genome sequence of Desulfocucumis palustris strain NAW-5.</title>
        <authorList>
            <person name="Watanabe M."/>
            <person name="Kojima H."/>
            <person name="Fukui M."/>
        </authorList>
    </citation>
    <scope>NUCLEOTIDE SEQUENCE [LARGE SCALE GENOMIC DNA]</scope>
    <source>
        <strain evidence="3">NAW-5</strain>
    </source>
</reference>